<keyword evidence="2" id="KW-1185">Reference proteome</keyword>
<gene>
    <name evidence="1" type="ORF">MU848_17430</name>
</gene>
<reference evidence="1 2" key="1">
    <citation type="submission" date="2022-04" db="EMBL/GenBank/DDBJ databases">
        <authorList>
            <person name="Huq M.A."/>
        </authorList>
    </citation>
    <scope>NUCLEOTIDE SEQUENCE [LARGE SCALE GENOMIC DNA]</scope>
    <source>
        <strain evidence="1 2">MAH-33</strain>
    </source>
</reference>
<accession>A0ABT0E1X1</accession>
<dbReference type="EMBL" id="JALKHS010000020">
    <property type="protein sequence ID" value="MCK0533374.1"/>
    <property type="molecule type" value="Genomic_DNA"/>
</dbReference>
<sequence>MDRQALSVTDIRDMIEKLQSVYKTPTSLEPTSQFEADEPALATRQIAIRNSRPRNRRHLHPQK</sequence>
<dbReference type="RefSeq" id="WP_247234512.1">
    <property type="nucleotide sequence ID" value="NZ_JALKHS010000020.1"/>
</dbReference>
<comment type="caution">
    <text evidence="1">The sequence shown here is derived from an EMBL/GenBank/DDBJ whole genome shotgun (WGS) entry which is preliminary data.</text>
</comment>
<protein>
    <submittedName>
        <fullName evidence="1">Uncharacterized protein</fullName>
    </submittedName>
</protein>
<evidence type="ECO:0000313" key="2">
    <source>
        <dbReference type="Proteomes" id="UP001203512"/>
    </source>
</evidence>
<organism evidence="1 2">
    <name type="scientific">Sphingobium agri</name>
    <dbReference type="NCBI Taxonomy" id="2933566"/>
    <lineage>
        <taxon>Bacteria</taxon>
        <taxon>Pseudomonadati</taxon>
        <taxon>Pseudomonadota</taxon>
        <taxon>Alphaproteobacteria</taxon>
        <taxon>Sphingomonadales</taxon>
        <taxon>Sphingomonadaceae</taxon>
        <taxon>Sphingobium</taxon>
    </lineage>
</organism>
<evidence type="ECO:0000313" key="1">
    <source>
        <dbReference type="EMBL" id="MCK0533374.1"/>
    </source>
</evidence>
<proteinExistence type="predicted"/>
<name>A0ABT0E1X1_9SPHN</name>
<dbReference type="Proteomes" id="UP001203512">
    <property type="component" value="Unassembled WGS sequence"/>
</dbReference>